<feature type="transmembrane region" description="Helical" evidence="8">
    <location>
        <begin position="270"/>
        <end position="287"/>
    </location>
</feature>
<evidence type="ECO:0000256" key="1">
    <source>
        <dbReference type="ARBA" id="ARBA00004651"/>
    </source>
</evidence>
<gene>
    <name evidence="9" type="ORF">QV13_27580</name>
</gene>
<keyword evidence="5 8" id="KW-1133">Transmembrane helix</keyword>
<keyword evidence="6 8" id="KW-0472">Membrane</keyword>
<feature type="transmembrane region" description="Helical" evidence="8">
    <location>
        <begin position="370"/>
        <end position="391"/>
    </location>
</feature>
<evidence type="ECO:0000313" key="9">
    <source>
        <dbReference type="EMBL" id="OCX13806.1"/>
    </source>
</evidence>
<evidence type="ECO:0000256" key="8">
    <source>
        <dbReference type="SAM" id="Phobius"/>
    </source>
</evidence>
<feature type="transmembrane region" description="Helical" evidence="8">
    <location>
        <begin position="316"/>
        <end position="333"/>
    </location>
</feature>
<evidence type="ECO:0000313" key="10">
    <source>
        <dbReference type="Proteomes" id="UP000094412"/>
    </source>
</evidence>
<feature type="transmembrane region" description="Helical" evidence="8">
    <location>
        <begin position="174"/>
        <end position="195"/>
    </location>
</feature>
<reference evidence="9 10" key="1">
    <citation type="submission" date="2016-08" db="EMBL/GenBank/DDBJ databases">
        <title>Whole genome sequence of Mesorhizobium sp. strain UASWS1009 isolated from industrial sewage.</title>
        <authorList>
            <person name="Crovadore J."/>
            <person name="Calmin G."/>
            <person name="Chablais R."/>
            <person name="Cochard B."/>
            <person name="Lefort F."/>
        </authorList>
    </citation>
    <scope>NUCLEOTIDE SEQUENCE [LARGE SCALE GENOMIC DNA]</scope>
    <source>
        <strain evidence="9 10">UASWS1009</strain>
    </source>
</reference>
<dbReference type="GO" id="GO:0016758">
    <property type="term" value="F:hexosyltransferase activity"/>
    <property type="evidence" value="ECO:0007669"/>
    <property type="project" value="InterPro"/>
</dbReference>
<feature type="transmembrane region" description="Helical" evidence="8">
    <location>
        <begin position="294"/>
        <end position="310"/>
    </location>
</feature>
<evidence type="ECO:0008006" key="11">
    <source>
        <dbReference type="Google" id="ProtNLM"/>
    </source>
</evidence>
<accession>A0A1C2DGN7</accession>
<evidence type="ECO:0000256" key="6">
    <source>
        <dbReference type="ARBA" id="ARBA00023136"/>
    </source>
</evidence>
<keyword evidence="4 8" id="KW-0812">Transmembrane</keyword>
<feature type="transmembrane region" description="Helical" evidence="8">
    <location>
        <begin position="97"/>
        <end position="115"/>
    </location>
</feature>
<dbReference type="InterPro" id="IPR018584">
    <property type="entry name" value="GT87"/>
</dbReference>
<dbReference type="AlphaFoldDB" id="A0A1C2DGN7"/>
<keyword evidence="3" id="KW-0808">Transferase</keyword>
<keyword evidence="10" id="KW-1185">Reference proteome</keyword>
<proteinExistence type="inferred from homology"/>
<dbReference type="Pfam" id="PF09594">
    <property type="entry name" value="GT87"/>
    <property type="match status" value="1"/>
</dbReference>
<dbReference type="Proteomes" id="UP000094412">
    <property type="component" value="Unassembled WGS sequence"/>
</dbReference>
<feature type="transmembrane region" description="Helical" evidence="8">
    <location>
        <begin position="26"/>
        <end position="44"/>
    </location>
</feature>
<comment type="similarity">
    <text evidence="7">Belongs to the glycosyltransferase 87 family.</text>
</comment>
<evidence type="ECO:0000256" key="7">
    <source>
        <dbReference type="ARBA" id="ARBA00024033"/>
    </source>
</evidence>
<sequence length="401" mass="43914">MLREDRVCGLLEGEVVRFLKSLYERSGLILCALAIATVLVLCALKPQVRSVLVAYDFGSQMFFEHQPLYDLKRAMGYLYAPAFAALYLPFYELGPTVGGLLWRVLGVGLLTAAVFTQAKKLDPEKDGWIVSLGLFLALPLSLGAVRNGQSTILLTAACWFLTMSALDNKRWQTLLWSFAALTAKPTAIVVILLIAALRPRLIPWIVGAVALMLAVPYAFAPAEYVNAQHLEFFQLLTSMSSNSAREAFEAADFTGILAAAGISITGPAAMIVRLSVAAIVLGAVFRLDRENEPLHRFVIFLIAAYYMTVFNPRVESNTYVMVAVPLGLAVAYLKTREPTSYVPTALGSMLFLCGWTGIDADLHAALNPWFKPMMVTLISVPLLFCLLQKVATLKLSIGKRI</sequence>
<protein>
    <recommendedName>
        <fullName evidence="11">DUF2029 domain-containing protein</fullName>
    </recommendedName>
</protein>
<feature type="transmembrane region" description="Helical" evidence="8">
    <location>
        <begin position="340"/>
        <end position="358"/>
    </location>
</feature>
<keyword evidence="2" id="KW-1003">Cell membrane</keyword>
<evidence type="ECO:0000256" key="3">
    <source>
        <dbReference type="ARBA" id="ARBA00022679"/>
    </source>
</evidence>
<comment type="subcellular location">
    <subcellularLocation>
        <location evidence="1">Cell membrane</location>
        <topology evidence="1">Multi-pass membrane protein</topology>
    </subcellularLocation>
</comment>
<organism evidence="9 10">
    <name type="scientific">Mesorhizobium hungaricum</name>
    <dbReference type="NCBI Taxonomy" id="1566387"/>
    <lineage>
        <taxon>Bacteria</taxon>
        <taxon>Pseudomonadati</taxon>
        <taxon>Pseudomonadota</taxon>
        <taxon>Alphaproteobacteria</taxon>
        <taxon>Hyphomicrobiales</taxon>
        <taxon>Phyllobacteriaceae</taxon>
        <taxon>Mesorhizobium</taxon>
    </lineage>
</organism>
<evidence type="ECO:0000256" key="5">
    <source>
        <dbReference type="ARBA" id="ARBA00022989"/>
    </source>
</evidence>
<comment type="caution">
    <text evidence="9">The sequence shown here is derived from an EMBL/GenBank/DDBJ whole genome shotgun (WGS) entry which is preliminary data.</text>
</comment>
<evidence type="ECO:0000256" key="2">
    <source>
        <dbReference type="ARBA" id="ARBA00022475"/>
    </source>
</evidence>
<dbReference type="EMBL" id="MDEO01000036">
    <property type="protein sequence ID" value="OCX13806.1"/>
    <property type="molecule type" value="Genomic_DNA"/>
</dbReference>
<dbReference type="GO" id="GO:0005886">
    <property type="term" value="C:plasma membrane"/>
    <property type="evidence" value="ECO:0007669"/>
    <property type="project" value="UniProtKB-SubCell"/>
</dbReference>
<name>A0A1C2DGN7_9HYPH</name>
<feature type="transmembrane region" description="Helical" evidence="8">
    <location>
        <begin position="201"/>
        <end position="220"/>
    </location>
</feature>
<feature type="transmembrane region" description="Helical" evidence="8">
    <location>
        <begin position="127"/>
        <end position="145"/>
    </location>
</feature>
<evidence type="ECO:0000256" key="4">
    <source>
        <dbReference type="ARBA" id="ARBA00022692"/>
    </source>
</evidence>